<feature type="transmembrane region" description="Helical" evidence="5">
    <location>
        <begin position="176"/>
        <end position="197"/>
    </location>
</feature>
<dbReference type="PANTHER" id="PTHR23501">
    <property type="entry name" value="MAJOR FACILITATOR SUPERFAMILY"/>
    <property type="match status" value="1"/>
</dbReference>
<evidence type="ECO:0000256" key="3">
    <source>
        <dbReference type="ARBA" id="ARBA00022989"/>
    </source>
</evidence>
<feature type="transmembrane region" description="Helical" evidence="5">
    <location>
        <begin position="247"/>
        <end position="266"/>
    </location>
</feature>
<comment type="subcellular location">
    <subcellularLocation>
        <location evidence="1">Membrane</location>
        <topology evidence="1">Multi-pass membrane protein</topology>
    </subcellularLocation>
</comment>
<feature type="transmembrane region" description="Helical" evidence="5">
    <location>
        <begin position="356"/>
        <end position="375"/>
    </location>
</feature>
<dbReference type="Gene3D" id="1.20.1720.10">
    <property type="entry name" value="Multidrug resistance protein D"/>
    <property type="match status" value="1"/>
</dbReference>
<sequence>MSDTALYFLSRGETDAKGSTTDTKVDTAELPHETVDYASSDEYCLTTTRFFLVFIAFSVSFSLIALDQTILSTALATVASDFSAVSDITWIASAYFLPQAGLMLFFGRLLSISRPKAIFVVSILLFEAGSLICAVSPSADVLIFGRAFAGVGAAGLWICIMSVFARVSTLKQRPLLLGAMGAIYAVCTVAGPIIGGALTDKATWRWCFWINLPCGGVAVVLVLLFLPNLPPAERGTSMREQWKRLDYIGAILSIAFVTTLLIPLQWGGNVKPWNDPAVIALLVVSVILIAIFAAWEYRQGSQAILPLSMVVSRNMPGACIEGFLLNLCFVIANYYLPLFYQVKGQSPTHSGIDILPFMLSGVIASFVCGGLVAATGHVWPSLFGPTLLGSVAGGLLFTVSSTTSTATLIGYQILLGVGLGCAIQNTTVVAQAQYAASPHLVSQATSLVTFMQLLGSSLSLAISSAIFSGRLTAKLNAISPPLPQAVKDAVRESVSSVFTLPDTLRLPVMGAYVAAVDGVFLIIVGGAACASLTALLLISRSKVTVGLALSA</sequence>
<feature type="transmembrane region" description="Helical" evidence="5">
    <location>
        <begin position="143"/>
        <end position="164"/>
    </location>
</feature>
<evidence type="ECO:0000256" key="4">
    <source>
        <dbReference type="ARBA" id="ARBA00023136"/>
    </source>
</evidence>
<feature type="transmembrane region" description="Helical" evidence="5">
    <location>
        <begin position="203"/>
        <end position="226"/>
    </location>
</feature>
<gene>
    <name evidence="7" type="ORF">PsYK624_088410</name>
</gene>
<dbReference type="SUPFAM" id="SSF103473">
    <property type="entry name" value="MFS general substrate transporter"/>
    <property type="match status" value="1"/>
</dbReference>
<evidence type="ECO:0000259" key="6">
    <source>
        <dbReference type="PROSITE" id="PS50850"/>
    </source>
</evidence>
<protein>
    <submittedName>
        <fullName evidence="7">MFS general substrate transporter</fullName>
    </submittedName>
</protein>
<dbReference type="GO" id="GO:0005886">
    <property type="term" value="C:plasma membrane"/>
    <property type="evidence" value="ECO:0007669"/>
    <property type="project" value="TreeGrafter"/>
</dbReference>
<feature type="transmembrane region" description="Helical" evidence="5">
    <location>
        <begin position="511"/>
        <end position="538"/>
    </location>
</feature>
<dbReference type="GO" id="GO:0022857">
    <property type="term" value="F:transmembrane transporter activity"/>
    <property type="evidence" value="ECO:0007669"/>
    <property type="project" value="InterPro"/>
</dbReference>
<reference evidence="7 8" key="1">
    <citation type="submission" date="2021-08" db="EMBL/GenBank/DDBJ databases">
        <title>Draft Genome Sequence of Phanerochaete sordida strain YK-624.</title>
        <authorList>
            <person name="Mori T."/>
            <person name="Dohra H."/>
            <person name="Suzuki T."/>
            <person name="Kawagishi H."/>
            <person name="Hirai H."/>
        </authorList>
    </citation>
    <scope>NUCLEOTIDE SEQUENCE [LARGE SCALE GENOMIC DNA]</scope>
    <source>
        <strain evidence="7 8">YK-624</strain>
    </source>
</reference>
<feature type="transmembrane region" description="Helical" evidence="5">
    <location>
        <begin position="88"/>
        <end position="110"/>
    </location>
</feature>
<evidence type="ECO:0000256" key="5">
    <source>
        <dbReference type="SAM" id="Phobius"/>
    </source>
</evidence>
<dbReference type="AlphaFoldDB" id="A0A9P3GDB5"/>
<evidence type="ECO:0000256" key="2">
    <source>
        <dbReference type="ARBA" id="ARBA00022692"/>
    </source>
</evidence>
<keyword evidence="3 5" id="KW-1133">Transmembrane helix</keyword>
<feature type="transmembrane region" description="Helical" evidence="5">
    <location>
        <begin position="444"/>
        <end position="467"/>
    </location>
</feature>
<dbReference type="InterPro" id="IPR036259">
    <property type="entry name" value="MFS_trans_sf"/>
</dbReference>
<feature type="transmembrane region" description="Helical" evidence="5">
    <location>
        <begin position="50"/>
        <end position="76"/>
    </location>
</feature>
<evidence type="ECO:0000313" key="8">
    <source>
        <dbReference type="Proteomes" id="UP000703269"/>
    </source>
</evidence>
<proteinExistence type="predicted"/>
<name>A0A9P3GDB5_9APHY</name>
<keyword evidence="8" id="KW-1185">Reference proteome</keyword>
<dbReference type="InterPro" id="IPR020846">
    <property type="entry name" value="MFS_dom"/>
</dbReference>
<organism evidence="7 8">
    <name type="scientific">Phanerochaete sordida</name>
    <dbReference type="NCBI Taxonomy" id="48140"/>
    <lineage>
        <taxon>Eukaryota</taxon>
        <taxon>Fungi</taxon>
        <taxon>Dikarya</taxon>
        <taxon>Basidiomycota</taxon>
        <taxon>Agaricomycotina</taxon>
        <taxon>Agaricomycetes</taxon>
        <taxon>Polyporales</taxon>
        <taxon>Phanerochaetaceae</taxon>
        <taxon>Phanerochaete</taxon>
    </lineage>
</organism>
<feature type="transmembrane region" description="Helical" evidence="5">
    <location>
        <begin position="318"/>
        <end position="336"/>
    </location>
</feature>
<dbReference type="EMBL" id="BPQB01000028">
    <property type="protein sequence ID" value="GJE92686.1"/>
    <property type="molecule type" value="Genomic_DNA"/>
</dbReference>
<feature type="transmembrane region" description="Helical" evidence="5">
    <location>
        <begin position="278"/>
        <end position="297"/>
    </location>
</feature>
<feature type="transmembrane region" description="Helical" evidence="5">
    <location>
        <begin position="409"/>
        <end position="432"/>
    </location>
</feature>
<dbReference type="Pfam" id="PF07690">
    <property type="entry name" value="MFS_1"/>
    <property type="match status" value="1"/>
</dbReference>
<feature type="transmembrane region" description="Helical" evidence="5">
    <location>
        <begin position="382"/>
        <end position="403"/>
    </location>
</feature>
<feature type="domain" description="Major facilitator superfamily (MFS) profile" evidence="6">
    <location>
        <begin position="53"/>
        <end position="542"/>
    </location>
</feature>
<dbReference type="PROSITE" id="PS50850">
    <property type="entry name" value="MFS"/>
    <property type="match status" value="1"/>
</dbReference>
<dbReference type="Gene3D" id="1.20.1250.20">
    <property type="entry name" value="MFS general substrate transporter like domains"/>
    <property type="match status" value="1"/>
</dbReference>
<evidence type="ECO:0000313" key="7">
    <source>
        <dbReference type="EMBL" id="GJE92686.1"/>
    </source>
</evidence>
<feature type="transmembrane region" description="Helical" evidence="5">
    <location>
        <begin position="117"/>
        <end position="137"/>
    </location>
</feature>
<dbReference type="OrthoDB" id="10021397at2759"/>
<keyword evidence="2 5" id="KW-0812">Transmembrane</keyword>
<keyword evidence="4 5" id="KW-0472">Membrane</keyword>
<accession>A0A9P3GDB5</accession>
<dbReference type="InterPro" id="IPR011701">
    <property type="entry name" value="MFS"/>
</dbReference>
<comment type="caution">
    <text evidence="7">The sequence shown here is derived from an EMBL/GenBank/DDBJ whole genome shotgun (WGS) entry which is preliminary data.</text>
</comment>
<dbReference type="PANTHER" id="PTHR23501:SF198">
    <property type="entry name" value="AZOLE RESISTANCE PROTEIN 1-RELATED"/>
    <property type="match status" value="1"/>
</dbReference>
<evidence type="ECO:0000256" key="1">
    <source>
        <dbReference type="ARBA" id="ARBA00004141"/>
    </source>
</evidence>
<dbReference type="Proteomes" id="UP000703269">
    <property type="component" value="Unassembled WGS sequence"/>
</dbReference>